<dbReference type="InterPro" id="IPR042099">
    <property type="entry name" value="ANL_N_sf"/>
</dbReference>
<name>A0ABX4U2R4_PSEDL</name>
<proteinExistence type="predicted"/>
<gene>
    <name evidence="3" type="ORF">CXG47_15200</name>
</gene>
<dbReference type="Pfam" id="PF00501">
    <property type="entry name" value="AMP-binding"/>
    <property type="match status" value="1"/>
</dbReference>
<comment type="caution">
    <text evidence="3">The sequence shown here is derived from an EMBL/GenBank/DDBJ whole genome shotgun (WGS) entry which is preliminary data.</text>
</comment>
<dbReference type="Pfam" id="PF13193">
    <property type="entry name" value="AMP-binding_C"/>
    <property type="match status" value="1"/>
</dbReference>
<dbReference type="EMBL" id="PJCJ01000008">
    <property type="protein sequence ID" value="PLV13622.1"/>
    <property type="molecule type" value="Genomic_DNA"/>
</dbReference>
<reference evidence="3 4" key="1">
    <citation type="submission" date="2017-12" db="EMBL/GenBank/DDBJ databases">
        <title>Detection of the carbapenemase gene blaVIM-5 in members of the Pseudomonas putida group isolated from polluted Nigerian wetlands.</title>
        <authorList>
            <person name="Adelowo O."/>
            <person name="Vollmers J."/>
            <person name="Maeusezahl I."/>
            <person name="Kaster A.-K."/>
            <person name="Mueller J.A."/>
        </authorList>
    </citation>
    <scope>NUCLEOTIDE SEQUENCE [LARGE SCALE GENOMIC DNA]</scope>
    <source>
        <strain evidence="3 4">MR69</strain>
    </source>
</reference>
<accession>A0ABX4U2R4</accession>
<dbReference type="Gene3D" id="3.30.300.30">
    <property type="match status" value="1"/>
</dbReference>
<dbReference type="Gene3D" id="3.40.50.12780">
    <property type="entry name" value="N-terminal domain of ligase-like"/>
    <property type="match status" value="1"/>
</dbReference>
<keyword evidence="3" id="KW-0436">Ligase</keyword>
<dbReference type="PANTHER" id="PTHR43767">
    <property type="entry name" value="LONG-CHAIN-FATTY-ACID--COA LIGASE"/>
    <property type="match status" value="1"/>
</dbReference>
<evidence type="ECO:0000313" key="4">
    <source>
        <dbReference type="Proteomes" id="UP000234744"/>
    </source>
</evidence>
<dbReference type="PANTHER" id="PTHR43767:SF11">
    <property type="entry name" value="MEDIUM-CHAIN-FATTY-ACID--COA LIGASE"/>
    <property type="match status" value="1"/>
</dbReference>
<dbReference type="InterPro" id="IPR025110">
    <property type="entry name" value="AMP-bd_C"/>
</dbReference>
<dbReference type="Proteomes" id="UP000234744">
    <property type="component" value="Unassembled WGS sequence"/>
</dbReference>
<dbReference type="SUPFAM" id="SSF56801">
    <property type="entry name" value="Acetyl-CoA synthetase-like"/>
    <property type="match status" value="1"/>
</dbReference>
<evidence type="ECO:0000313" key="3">
    <source>
        <dbReference type="EMBL" id="PLV13622.1"/>
    </source>
</evidence>
<organism evidence="3 4">
    <name type="scientific">Pseudomonas plecoglossicida</name>
    <dbReference type="NCBI Taxonomy" id="70775"/>
    <lineage>
        <taxon>Bacteria</taxon>
        <taxon>Pseudomonadati</taxon>
        <taxon>Pseudomonadota</taxon>
        <taxon>Gammaproteobacteria</taxon>
        <taxon>Pseudomonadales</taxon>
        <taxon>Pseudomonadaceae</taxon>
        <taxon>Pseudomonas</taxon>
    </lineage>
</organism>
<dbReference type="InterPro" id="IPR020845">
    <property type="entry name" value="AMP-binding_CS"/>
</dbReference>
<dbReference type="InterPro" id="IPR045851">
    <property type="entry name" value="AMP-bd_C_sf"/>
</dbReference>
<protein>
    <submittedName>
        <fullName evidence="3">Long-chain fatty acid--CoA ligase</fullName>
    </submittedName>
</protein>
<feature type="domain" description="AMP-dependent synthetase/ligase" evidence="1">
    <location>
        <begin position="44"/>
        <end position="416"/>
    </location>
</feature>
<evidence type="ECO:0000259" key="2">
    <source>
        <dbReference type="Pfam" id="PF13193"/>
    </source>
</evidence>
<dbReference type="InterPro" id="IPR000873">
    <property type="entry name" value="AMP-dep_synth/lig_dom"/>
</dbReference>
<dbReference type="PROSITE" id="PS00455">
    <property type="entry name" value="AMP_BINDING"/>
    <property type="match status" value="1"/>
</dbReference>
<dbReference type="GO" id="GO:0016874">
    <property type="term" value="F:ligase activity"/>
    <property type="evidence" value="ECO:0007669"/>
    <property type="project" value="UniProtKB-KW"/>
</dbReference>
<feature type="domain" description="AMP-binding enzyme C-terminal" evidence="2">
    <location>
        <begin position="462"/>
        <end position="536"/>
    </location>
</feature>
<evidence type="ECO:0000259" key="1">
    <source>
        <dbReference type="Pfam" id="PF00501"/>
    </source>
</evidence>
<sequence length="555" mass="60546">MQAPEIRPVVEGSVMLGTIMDVPLLLSRLIDHAAVHHATTEIVARQVNGSIVRENWAGLQKRSKRLAKALAANGYGLNDCLGSLAWNTVDHLELFYGVLGIGAGLHTLNPRISHDDLRHMAEKVGTKVVFIDSGTLALAEKLQPLVPHIERWIYMDEGEGLPQSSIPGLVTKAAFVEPFDSDFTWPQFDERQAATICFTSGTTGRPKGVAYSHRSLTLSAINMTMADMYGNYRPGALECVMPIAAVFHANAWMMPFSAPMNGHKLVLVGRAFDPESVIELIRSEGVTVAGAVPTIWQDLMQTLRRLDLQVPTLKTGLLAGTRPSLALCKEMNAFGIRVHQSWGMTEVPGAAKSTPPPGSLGCDPMYSDQLQHCRQGRIGFLTEVKLLDEQGEAQPFDGAHSGHLLVRGPTVAGGYLGDEGDKAEWLDTGDIATIYPDGTLEIVDRSKDVIKSGGEWISTLQLEAAALSHGALASAAAISIEHPRWQERPLLLCVLAQGKQVEAQELLQHMAATLPKWWLPDEVRFIEKLPLTPTGKVDKMALRREHAQRASQIVF</sequence>
<dbReference type="InterPro" id="IPR050237">
    <property type="entry name" value="ATP-dep_AMP-bd_enzyme"/>
</dbReference>
<keyword evidence="4" id="KW-1185">Reference proteome</keyword>